<feature type="compositionally biased region" description="Low complexity" evidence="1">
    <location>
        <begin position="193"/>
        <end position="210"/>
    </location>
</feature>
<feature type="compositionally biased region" description="Polar residues" evidence="1">
    <location>
        <begin position="127"/>
        <end position="156"/>
    </location>
</feature>
<dbReference type="AlphaFoldDB" id="A0A9P4NZN5"/>
<evidence type="ECO:0000313" key="2">
    <source>
        <dbReference type="EMBL" id="KAF2435459.1"/>
    </source>
</evidence>
<sequence>MAETNPFSPTRLPMPASSIPTNITQPAKAKANASKRRSLLLPPGSLMAASQRNSTLAPPEAPTASRPMTMFEGDMQSLAAEEEDARAAAHARLTGESSATTTNNNARSRVGLPRSQSMRKAGPAVDTTRSLRSAHGRNTSNMSGSGYPSRPLSTLSETKRPSRPGSVASTASAKSPTDNSMPPPRTKLPSSVNSSTSLRRTASTASNTSTKHTRTQSALPTSANRSSIALPRPTDLRRRPTFEDGKPAFSTLQQHFSPQKNTAPKPASSSLIHARSNVETTATLSLDTQFLQARLLQLSIMHQQSGVTLHKWEDDARRKLHRKFDSVVAKCDSVQQMETRNRKLANVDALREWGAGDSGLLAENVQVLAGVVTEVMQLVESEGRVQGILDIFSEWIQWVGTIWESREHSNSQAEVEFIEGLGEPWRAEVRALIRKLGNMGRVLDGLERPKEGSSLGSLVDGVVRLVAGVLEELKVVLKLENEGVEKEKRWVDETMARLDRQLLL</sequence>
<keyword evidence="3" id="KW-1185">Reference proteome</keyword>
<proteinExistence type="predicted"/>
<reference evidence="2" key="1">
    <citation type="journal article" date="2020" name="Stud. Mycol.">
        <title>101 Dothideomycetes genomes: a test case for predicting lifestyles and emergence of pathogens.</title>
        <authorList>
            <person name="Haridas S."/>
            <person name="Albert R."/>
            <person name="Binder M."/>
            <person name="Bloem J."/>
            <person name="Labutti K."/>
            <person name="Salamov A."/>
            <person name="Andreopoulos B."/>
            <person name="Baker S."/>
            <person name="Barry K."/>
            <person name="Bills G."/>
            <person name="Bluhm B."/>
            <person name="Cannon C."/>
            <person name="Castanera R."/>
            <person name="Culley D."/>
            <person name="Daum C."/>
            <person name="Ezra D."/>
            <person name="Gonzalez J."/>
            <person name="Henrissat B."/>
            <person name="Kuo A."/>
            <person name="Liang C."/>
            <person name="Lipzen A."/>
            <person name="Lutzoni F."/>
            <person name="Magnuson J."/>
            <person name="Mondo S."/>
            <person name="Nolan M."/>
            <person name="Ohm R."/>
            <person name="Pangilinan J."/>
            <person name="Park H.-J."/>
            <person name="Ramirez L."/>
            <person name="Alfaro M."/>
            <person name="Sun H."/>
            <person name="Tritt A."/>
            <person name="Yoshinaga Y."/>
            <person name="Zwiers L.-H."/>
            <person name="Turgeon B."/>
            <person name="Goodwin S."/>
            <person name="Spatafora J."/>
            <person name="Crous P."/>
            <person name="Grigoriev I."/>
        </authorList>
    </citation>
    <scope>NUCLEOTIDE SEQUENCE</scope>
    <source>
        <strain evidence="2">CBS 130266</strain>
    </source>
</reference>
<name>A0A9P4NZN5_9PEZI</name>
<organism evidence="2 3">
    <name type="scientific">Tothia fuscella</name>
    <dbReference type="NCBI Taxonomy" id="1048955"/>
    <lineage>
        <taxon>Eukaryota</taxon>
        <taxon>Fungi</taxon>
        <taxon>Dikarya</taxon>
        <taxon>Ascomycota</taxon>
        <taxon>Pezizomycotina</taxon>
        <taxon>Dothideomycetes</taxon>
        <taxon>Pleosporomycetidae</taxon>
        <taxon>Venturiales</taxon>
        <taxon>Cylindrosympodiaceae</taxon>
        <taxon>Tothia</taxon>
    </lineage>
</organism>
<gene>
    <name evidence="2" type="ORF">EJ08DRAFT_338623</name>
</gene>
<feature type="compositionally biased region" description="Basic and acidic residues" evidence="1">
    <location>
        <begin position="234"/>
        <end position="246"/>
    </location>
</feature>
<dbReference type="EMBL" id="MU007013">
    <property type="protein sequence ID" value="KAF2435459.1"/>
    <property type="molecule type" value="Genomic_DNA"/>
</dbReference>
<feature type="compositionally biased region" description="Polar residues" evidence="1">
    <location>
        <begin position="250"/>
        <end position="272"/>
    </location>
</feature>
<evidence type="ECO:0000313" key="3">
    <source>
        <dbReference type="Proteomes" id="UP000800235"/>
    </source>
</evidence>
<accession>A0A9P4NZN5</accession>
<comment type="caution">
    <text evidence="2">The sequence shown here is derived from an EMBL/GenBank/DDBJ whole genome shotgun (WGS) entry which is preliminary data.</text>
</comment>
<feature type="compositionally biased region" description="Polar residues" evidence="1">
    <location>
        <begin position="95"/>
        <end position="107"/>
    </location>
</feature>
<dbReference type="Proteomes" id="UP000800235">
    <property type="component" value="Unassembled WGS sequence"/>
</dbReference>
<feature type="compositionally biased region" description="Polar residues" evidence="1">
    <location>
        <begin position="167"/>
        <end position="180"/>
    </location>
</feature>
<evidence type="ECO:0000256" key="1">
    <source>
        <dbReference type="SAM" id="MobiDB-lite"/>
    </source>
</evidence>
<feature type="compositionally biased region" description="Polar residues" evidence="1">
    <location>
        <begin position="215"/>
        <end position="227"/>
    </location>
</feature>
<protein>
    <submittedName>
        <fullName evidence="2">Uncharacterized protein</fullName>
    </submittedName>
</protein>
<feature type="region of interest" description="Disordered" evidence="1">
    <location>
        <begin position="1"/>
        <end position="272"/>
    </location>
</feature>
<dbReference type="OrthoDB" id="5429993at2759"/>